<feature type="region of interest" description="Disordered" evidence="1">
    <location>
        <begin position="65"/>
        <end position="88"/>
    </location>
</feature>
<proteinExistence type="predicted"/>
<organism evidence="4 5">
    <name type="scientific">Gordonia humi</name>
    <dbReference type="NCBI Taxonomy" id="686429"/>
    <lineage>
        <taxon>Bacteria</taxon>
        <taxon>Bacillati</taxon>
        <taxon>Actinomycetota</taxon>
        <taxon>Actinomycetes</taxon>
        <taxon>Mycobacteriales</taxon>
        <taxon>Gordoniaceae</taxon>
        <taxon>Gordonia</taxon>
    </lineage>
</organism>
<dbReference type="Pfam" id="PF26526">
    <property type="entry name" value="DUF8175"/>
    <property type="match status" value="1"/>
</dbReference>
<dbReference type="AlphaFoldDB" id="A0A840F2E9"/>
<dbReference type="EMBL" id="JACIFP010000002">
    <property type="protein sequence ID" value="MBB4138082.1"/>
    <property type="molecule type" value="Genomic_DNA"/>
</dbReference>
<evidence type="ECO:0000313" key="4">
    <source>
        <dbReference type="EMBL" id="MBB4138082.1"/>
    </source>
</evidence>
<feature type="compositionally biased region" description="Low complexity" evidence="1">
    <location>
        <begin position="12"/>
        <end position="25"/>
    </location>
</feature>
<keyword evidence="2" id="KW-0472">Membrane</keyword>
<evidence type="ECO:0000256" key="2">
    <source>
        <dbReference type="SAM" id="Phobius"/>
    </source>
</evidence>
<protein>
    <recommendedName>
        <fullName evidence="3">DUF8175 domain-containing protein</fullName>
    </recommendedName>
</protein>
<keyword evidence="2" id="KW-0812">Transmembrane</keyword>
<comment type="caution">
    <text evidence="4">The sequence shown here is derived from an EMBL/GenBank/DDBJ whole genome shotgun (WGS) entry which is preliminary data.</text>
</comment>
<dbReference type="InterPro" id="IPR058488">
    <property type="entry name" value="DUF8175"/>
</dbReference>
<feature type="region of interest" description="Disordered" evidence="1">
    <location>
        <begin position="1"/>
        <end position="27"/>
    </location>
</feature>
<dbReference type="RefSeq" id="WP_183373329.1">
    <property type="nucleotide sequence ID" value="NZ_BAABHL010000166.1"/>
</dbReference>
<sequence>MAKKKNYSGIVAAPNPDGAPPAATASRGGRFWPRSRPVLITAAAVIAVVVILLIVIASCSGSDDGDGVSEPGIGSAHGPTSIEDGIPTGFTQDRSGAATAGVVFTQAVDQASAGRVSGDKLESKMVGPGPSAALTEVLNSASDRAERKNVTNSAPAMVTVPLFTKDKAKVSIWAVTVGQNALGDSGKVGVATLWSTTTVTLSWIDDDWKAIDWEFQSGPTPEEAQFPDAGSSLAEQATAGYYSFFIN</sequence>
<evidence type="ECO:0000259" key="3">
    <source>
        <dbReference type="Pfam" id="PF26526"/>
    </source>
</evidence>
<accession>A0A840F2E9</accession>
<dbReference type="Proteomes" id="UP000551501">
    <property type="component" value="Unassembled WGS sequence"/>
</dbReference>
<keyword evidence="2" id="KW-1133">Transmembrane helix</keyword>
<evidence type="ECO:0000313" key="5">
    <source>
        <dbReference type="Proteomes" id="UP000551501"/>
    </source>
</evidence>
<gene>
    <name evidence="4" type="ORF">BKA16_004707</name>
</gene>
<keyword evidence="5" id="KW-1185">Reference proteome</keyword>
<name>A0A840F2E9_9ACTN</name>
<evidence type="ECO:0000256" key="1">
    <source>
        <dbReference type="SAM" id="MobiDB-lite"/>
    </source>
</evidence>
<reference evidence="4 5" key="1">
    <citation type="submission" date="2020-08" db="EMBL/GenBank/DDBJ databases">
        <title>Sequencing the genomes of 1000 actinobacteria strains.</title>
        <authorList>
            <person name="Klenk H.-P."/>
        </authorList>
    </citation>
    <scope>NUCLEOTIDE SEQUENCE [LARGE SCALE GENOMIC DNA]</scope>
    <source>
        <strain evidence="4 5">DSM 45298</strain>
    </source>
</reference>
<feature type="domain" description="DUF8175" evidence="3">
    <location>
        <begin position="75"/>
        <end position="210"/>
    </location>
</feature>
<feature type="transmembrane region" description="Helical" evidence="2">
    <location>
        <begin position="37"/>
        <end position="57"/>
    </location>
</feature>